<dbReference type="AlphaFoldDB" id="A0A372EH22"/>
<evidence type="ECO:0000313" key="3">
    <source>
        <dbReference type="Proteomes" id="UP000261931"/>
    </source>
</evidence>
<protein>
    <submittedName>
        <fullName evidence="2">Uncharacterized protein</fullName>
    </submittedName>
</protein>
<sequence length="113" mass="12121">MMTGLSPPEHPMKPPFPTHADEEYSLPPVEALLAGTLALMTGCAQHSGPVCQRELMVGKVVSNLTELAQHPALSRPMRVLLGRLSSRWLLELGGAAVPAAGLMPLLPEHRTLQ</sequence>
<proteinExistence type="predicted"/>
<dbReference type="Proteomes" id="UP000261931">
    <property type="component" value="Unassembled WGS sequence"/>
</dbReference>
<evidence type="ECO:0000313" key="2">
    <source>
        <dbReference type="EMBL" id="RFP77729.1"/>
    </source>
</evidence>
<evidence type="ECO:0000256" key="1">
    <source>
        <dbReference type="SAM" id="MobiDB-lite"/>
    </source>
</evidence>
<reference evidence="2 3" key="1">
    <citation type="submission" date="2018-08" db="EMBL/GenBank/DDBJ databases">
        <title>Hydrogenophaga sp. LA-38 isolated from sludge.</title>
        <authorList>
            <person name="Im W.-T."/>
        </authorList>
    </citation>
    <scope>NUCLEOTIDE SEQUENCE [LARGE SCALE GENOMIC DNA]</scope>
    <source>
        <strain evidence="2 3">LA-38</strain>
    </source>
</reference>
<gene>
    <name evidence="2" type="ORF">DY262_16165</name>
</gene>
<comment type="caution">
    <text evidence="2">The sequence shown here is derived from an EMBL/GenBank/DDBJ whole genome shotgun (WGS) entry which is preliminary data.</text>
</comment>
<accession>A0A372EH22</accession>
<keyword evidence="3" id="KW-1185">Reference proteome</keyword>
<name>A0A372EH22_9BURK</name>
<dbReference type="EMBL" id="QVLS01000010">
    <property type="protein sequence ID" value="RFP77729.1"/>
    <property type="molecule type" value="Genomic_DNA"/>
</dbReference>
<feature type="region of interest" description="Disordered" evidence="1">
    <location>
        <begin position="1"/>
        <end position="22"/>
    </location>
</feature>
<organism evidence="2 3">
    <name type="scientific">Hydrogenophaga borbori</name>
    <dbReference type="NCBI Taxonomy" id="2294117"/>
    <lineage>
        <taxon>Bacteria</taxon>
        <taxon>Pseudomonadati</taxon>
        <taxon>Pseudomonadota</taxon>
        <taxon>Betaproteobacteria</taxon>
        <taxon>Burkholderiales</taxon>
        <taxon>Comamonadaceae</taxon>
        <taxon>Hydrogenophaga</taxon>
    </lineage>
</organism>